<gene>
    <name evidence="1" type="ORF">LPB137_08155</name>
</gene>
<organism evidence="1 2">
    <name type="scientific">Poseidonibacter parvus</name>
    <dbReference type="NCBI Taxonomy" id="1850254"/>
    <lineage>
        <taxon>Bacteria</taxon>
        <taxon>Pseudomonadati</taxon>
        <taxon>Campylobacterota</taxon>
        <taxon>Epsilonproteobacteria</taxon>
        <taxon>Campylobacterales</taxon>
        <taxon>Arcobacteraceae</taxon>
        <taxon>Poseidonibacter</taxon>
    </lineage>
</organism>
<sequence>MVKEELIAEIKELMKVNDNEIIDINPNYLEYFQEEELVDIIKQLYGRKENISSITSSYLDEIYEKTKKDEI</sequence>
<evidence type="ECO:0000313" key="1">
    <source>
        <dbReference type="EMBL" id="APW65829.1"/>
    </source>
</evidence>
<protein>
    <submittedName>
        <fullName evidence="1">Uncharacterized protein</fullName>
    </submittedName>
</protein>
<evidence type="ECO:0000313" key="2">
    <source>
        <dbReference type="Proteomes" id="UP000186074"/>
    </source>
</evidence>
<name>A0A1P8KMU6_9BACT</name>
<dbReference type="Proteomes" id="UP000186074">
    <property type="component" value="Chromosome"/>
</dbReference>
<dbReference type="KEGG" id="alp:LPB137_08155"/>
<reference evidence="1 2" key="1">
    <citation type="submission" date="2017-01" db="EMBL/GenBank/DDBJ databases">
        <title>Genome sequencing of Arcobacter sp. LPB0137.</title>
        <authorList>
            <person name="Lee G.-W."/>
            <person name="Yi H."/>
        </authorList>
    </citation>
    <scope>NUCLEOTIDE SEQUENCE [LARGE SCALE GENOMIC DNA]</scope>
    <source>
        <strain evidence="1 2">LPB0137</strain>
    </source>
</reference>
<accession>A0A1P8KMU6</accession>
<dbReference type="STRING" id="1850254.LPB137_08155"/>
<dbReference type="EMBL" id="CP019070">
    <property type="protein sequence ID" value="APW65829.1"/>
    <property type="molecule type" value="Genomic_DNA"/>
</dbReference>
<keyword evidence="2" id="KW-1185">Reference proteome</keyword>
<dbReference type="AlphaFoldDB" id="A0A1P8KMU6"/>
<dbReference type="RefSeq" id="WP_076086867.1">
    <property type="nucleotide sequence ID" value="NZ_CP019070.1"/>
</dbReference>
<proteinExistence type="predicted"/>
<dbReference type="OrthoDB" id="5349113at2"/>